<evidence type="ECO:0000313" key="3">
    <source>
        <dbReference type="EMBL" id="MBB4658689.1"/>
    </source>
</evidence>
<feature type="transmembrane region" description="Helical" evidence="2">
    <location>
        <begin position="97"/>
        <end position="114"/>
    </location>
</feature>
<comment type="caution">
    <text evidence="3">The sequence shown here is derived from an EMBL/GenBank/DDBJ whole genome shotgun (WGS) entry which is preliminary data.</text>
</comment>
<sequence length="125" mass="12665">MADPNTTGTTTGTTTPGTAPGATPGTTTTAGTTTGTGYTADNVRVAPADNAPATRKDSAATKGLIVGILTFIGLWLLELAINSTPLPEYGRVSVADMIVYAIIGIIVGVVVKLIDKSRSTKTTKV</sequence>
<dbReference type="RefSeq" id="WP_183816875.1">
    <property type="nucleotide sequence ID" value="NZ_JACHOB010000002.1"/>
</dbReference>
<protein>
    <submittedName>
        <fullName evidence="3">Na+/proline symporter</fullName>
    </submittedName>
</protein>
<keyword evidence="2" id="KW-0472">Membrane</keyword>
<name>A0A840I1J3_9PROT</name>
<reference evidence="3 4" key="1">
    <citation type="submission" date="2020-08" db="EMBL/GenBank/DDBJ databases">
        <title>Genomic Encyclopedia of Type Strains, Phase IV (KMG-IV): sequencing the most valuable type-strain genomes for metagenomic binning, comparative biology and taxonomic classification.</title>
        <authorList>
            <person name="Goeker M."/>
        </authorList>
    </citation>
    <scope>NUCLEOTIDE SEQUENCE [LARGE SCALE GENOMIC DNA]</scope>
    <source>
        <strain evidence="3 4">DSM 102850</strain>
    </source>
</reference>
<dbReference type="Proteomes" id="UP000563524">
    <property type="component" value="Unassembled WGS sequence"/>
</dbReference>
<keyword evidence="2" id="KW-0812">Transmembrane</keyword>
<accession>A0A840I1J3</accession>
<feature type="compositionally biased region" description="Low complexity" evidence="1">
    <location>
        <begin position="1"/>
        <end position="37"/>
    </location>
</feature>
<evidence type="ECO:0000256" key="2">
    <source>
        <dbReference type="SAM" id="Phobius"/>
    </source>
</evidence>
<dbReference type="AlphaFoldDB" id="A0A840I1J3"/>
<keyword evidence="4" id="KW-1185">Reference proteome</keyword>
<organism evidence="3 4">
    <name type="scientific">Parvularcula dongshanensis</name>
    <dbReference type="NCBI Taxonomy" id="1173995"/>
    <lineage>
        <taxon>Bacteria</taxon>
        <taxon>Pseudomonadati</taxon>
        <taxon>Pseudomonadota</taxon>
        <taxon>Alphaproteobacteria</taxon>
        <taxon>Parvularculales</taxon>
        <taxon>Parvularculaceae</taxon>
        <taxon>Parvularcula</taxon>
    </lineage>
</organism>
<evidence type="ECO:0000256" key="1">
    <source>
        <dbReference type="SAM" id="MobiDB-lite"/>
    </source>
</evidence>
<dbReference type="EMBL" id="JACHOB010000002">
    <property type="protein sequence ID" value="MBB4658689.1"/>
    <property type="molecule type" value="Genomic_DNA"/>
</dbReference>
<gene>
    <name evidence="3" type="ORF">GGQ59_001203</name>
</gene>
<keyword evidence="2" id="KW-1133">Transmembrane helix</keyword>
<feature type="region of interest" description="Disordered" evidence="1">
    <location>
        <begin position="1"/>
        <end position="43"/>
    </location>
</feature>
<proteinExistence type="predicted"/>
<evidence type="ECO:0000313" key="4">
    <source>
        <dbReference type="Proteomes" id="UP000563524"/>
    </source>
</evidence>
<feature type="transmembrane region" description="Helical" evidence="2">
    <location>
        <begin position="59"/>
        <end position="77"/>
    </location>
</feature>